<sequence length="419" mass="47248">MLSLRVLLIIIFSFTYAYTQSVFNSYGLGLNRTSYHTSVNGAGSIGLVPTFHPGVSMENVATWPGLSYTFISGSYSNQLFANEKRNISNQAAGFSKIQFIVPILDRYGFGLSLKPLNNHNSFFTTDTSTIQYEGNNYTTNKEFRSGGGIMSGSFGFSLPINKNMGLGFSYNYLFGSSRDEQSMVINNTYYRLINIRTYQGSTYKVDLAAKLFSNSKSSFLAFASIELTDKPVYGKLYQFDLFEDINNNYAFDSNDYPGEVGVDTIGVNNIYAPSSFSVGFNISLKNNLNIFSEYQLWNDEANNINYASIYKDQVGSKNHIGFGLIRFGNQMERDWQDRITFRGGIYKDIYELRYSGKSIIENGLSLGFGFKFAATGNQIDFSFRNGSRYIDGSNKELFREFTVGISVGDVWFLRRRAKQ</sequence>
<name>A0A382K280_9ZZZZ</name>
<protein>
    <submittedName>
        <fullName evidence="1">Uncharacterized protein</fullName>
    </submittedName>
</protein>
<accession>A0A382K280</accession>
<reference evidence="1" key="1">
    <citation type="submission" date="2018-05" db="EMBL/GenBank/DDBJ databases">
        <authorList>
            <person name="Lanie J.A."/>
            <person name="Ng W.-L."/>
            <person name="Kazmierczak K.M."/>
            <person name="Andrzejewski T.M."/>
            <person name="Davidsen T.M."/>
            <person name="Wayne K.J."/>
            <person name="Tettelin H."/>
            <person name="Glass J.I."/>
            <person name="Rusch D."/>
            <person name="Podicherti R."/>
            <person name="Tsui H.-C.T."/>
            <person name="Winkler M.E."/>
        </authorList>
    </citation>
    <scope>NUCLEOTIDE SEQUENCE</scope>
</reference>
<dbReference type="Gene3D" id="2.40.160.60">
    <property type="entry name" value="Outer membrane protein transport protein (OMPP1/FadL/TodX)"/>
    <property type="match status" value="1"/>
</dbReference>
<dbReference type="EMBL" id="UINC01077831">
    <property type="protein sequence ID" value="SVC18328.1"/>
    <property type="molecule type" value="Genomic_DNA"/>
</dbReference>
<evidence type="ECO:0000313" key="1">
    <source>
        <dbReference type="EMBL" id="SVC18328.1"/>
    </source>
</evidence>
<dbReference type="AlphaFoldDB" id="A0A382K280"/>
<organism evidence="1">
    <name type="scientific">marine metagenome</name>
    <dbReference type="NCBI Taxonomy" id="408172"/>
    <lineage>
        <taxon>unclassified sequences</taxon>
        <taxon>metagenomes</taxon>
        <taxon>ecological metagenomes</taxon>
    </lineage>
</organism>
<gene>
    <name evidence="1" type="ORF">METZ01_LOCUS271182</name>
</gene>
<proteinExistence type="predicted"/>